<evidence type="ECO:0000313" key="2">
    <source>
        <dbReference type="EMBL" id="OZN24848.1"/>
    </source>
</evidence>
<dbReference type="SUPFAM" id="SSF143422">
    <property type="entry name" value="Transposase IS200-like"/>
    <property type="match status" value="1"/>
</dbReference>
<name>A0A263HD36_9PAST</name>
<feature type="domain" description="Transposase IS200-like" evidence="1">
    <location>
        <begin position="21"/>
        <end position="164"/>
    </location>
</feature>
<dbReference type="GO" id="GO:0004803">
    <property type="term" value="F:transposase activity"/>
    <property type="evidence" value="ECO:0007669"/>
    <property type="project" value="InterPro"/>
</dbReference>
<dbReference type="Proteomes" id="UP000215738">
    <property type="component" value="Unassembled WGS sequence"/>
</dbReference>
<protein>
    <submittedName>
        <fullName evidence="3">Transposase and inactivated derivatives</fullName>
    </submittedName>
</protein>
<gene>
    <name evidence="2" type="ORF">CFY87_05795</name>
    <name evidence="3" type="ORF">NCTC10851_01336</name>
</gene>
<evidence type="ECO:0000259" key="1">
    <source>
        <dbReference type="SMART" id="SM01321"/>
    </source>
</evidence>
<dbReference type="PANTHER" id="PTHR36966">
    <property type="entry name" value="REP-ASSOCIATED TYROSINE TRANSPOSASE"/>
    <property type="match status" value="1"/>
</dbReference>
<dbReference type="EMBL" id="NLFK01000005">
    <property type="protein sequence ID" value="OZN24848.1"/>
    <property type="molecule type" value="Genomic_DNA"/>
</dbReference>
<dbReference type="PANTHER" id="PTHR36966:SF1">
    <property type="entry name" value="REP-ASSOCIATED TYROSINE TRANSPOSASE"/>
    <property type="match status" value="1"/>
</dbReference>
<dbReference type="OrthoDB" id="9794403at2"/>
<proteinExistence type="predicted"/>
<organism evidence="3 5">
    <name type="scientific">Actinobacillus seminis</name>
    <dbReference type="NCBI Taxonomy" id="722"/>
    <lineage>
        <taxon>Bacteria</taxon>
        <taxon>Pseudomonadati</taxon>
        <taxon>Pseudomonadota</taxon>
        <taxon>Gammaproteobacteria</taxon>
        <taxon>Pasteurellales</taxon>
        <taxon>Pasteurellaceae</taxon>
        <taxon>Actinobacillus</taxon>
    </lineage>
</organism>
<accession>A0A263HD36</accession>
<dbReference type="InterPro" id="IPR052715">
    <property type="entry name" value="RAYT_transposase"/>
</dbReference>
<dbReference type="AlphaFoldDB" id="A0A263HD36"/>
<dbReference type="GO" id="GO:0006313">
    <property type="term" value="P:DNA transposition"/>
    <property type="evidence" value="ECO:0007669"/>
    <property type="project" value="InterPro"/>
</dbReference>
<evidence type="ECO:0000313" key="4">
    <source>
        <dbReference type="Proteomes" id="UP000215738"/>
    </source>
</evidence>
<keyword evidence="4" id="KW-1185">Reference proteome</keyword>
<dbReference type="RefSeq" id="WP_094946301.1">
    <property type="nucleotide sequence ID" value="NZ_NLFK01000005.1"/>
</dbReference>
<dbReference type="InParanoid" id="A0A263HD36"/>
<dbReference type="Proteomes" id="UP000254507">
    <property type="component" value="Unassembled WGS sequence"/>
</dbReference>
<evidence type="ECO:0000313" key="3">
    <source>
        <dbReference type="EMBL" id="SUU36763.1"/>
    </source>
</evidence>
<dbReference type="EMBL" id="UFSB01000001">
    <property type="protein sequence ID" value="SUU36763.1"/>
    <property type="molecule type" value="Genomic_DNA"/>
</dbReference>
<reference evidence="3 5" key="2">
    <citation type="submission" date="2018-06" db="EMBL/GenBank/DDBJ databases">
        <authorList>
            <consortium name="Pathogen Informatics"/>
            <person name="Doyle S."/>
        </authorList>
    </citation>
    <scope>NUCLEOTIDE SEQUENCE [LARGE SCALE GENOMIC DNA]</scope>
    <source>
        <strain evidence="3 5">NCTC10851</strain>
    </source>
</reference>
<dbReference type="Gene3D" id="3.30.70.1290">
    <property type="entry name" value="Transposase IS200-like"/>
    <property type="match status" value="1"/>
</dbReference>
<dbReference type="GO" id="GO:0043565">
    <property type="term" value="F:sequence-specific DNA binding"/>
    <property type="evidence" value="ECO:0007669"/>
    <property type="project" value="TreeGrafter"/>
</dbReference>
<reference evidence="2 4" key="1">
    <citation type="submission" date="2017-07" db="EMBL/GenBank/DDBJ databases">
        <title>Virulence factors identified in Actinobacillus seminis.</title>
        <authorList>
            <person name="Negrete-Abascal E."/>
            <person name="Vaca-Pacheco S."/>
            <person name="Montes-Garcia F."/>
            <person name="Leyto-Gil A.M."/>
            <person name="Fragoso-Garcia E."/>
            <person name="Carvente-Garcia R."/>
            <person name="Perez-Agueros S."/>
            <person name="Castelan-Sanchez H.G."/>
            <person name="Garcia-Molina A."/>
            <person name="Villamar T.E."/>
            <person name="Vazquez-Cruz C."/>
        </authorList>
    </citation>
    <scope>NUCLEOTIDE SEQUENCE [LARGE SCALE GENOMIC DNA]</scope>
    <source>
        <strain evidence="2 4">ATCC 15768</strain>
    </source>
</reference>
<dbReference type="SMART" id="SM01321">
    <property type="entry name" value="Y1_Tnp"/>
    <property type="match status" value="1"/>
</dbReference>
<dbReference type="InterPro" id="IPR002686">
    <property type="entry name" value="Transposase_17"/>
</dbReference>
<evidence type="ECO:0000313" key="5">
    <source>
        <dbReference type="Proteomes" id="UP000254507"/>
    </source>
</evidence>
<dbReference type="FunCoup" id="A0A263HD36">
    <property type="interactions" value="67"/>
</dbReference>
<sequence length="176" mass="21132">MKFNPDIHHRKSLRFKHYDYRQNGLYFITICCKNRQCLLGNIVDDEMNLNNLGEMVRKCWLKIQNYYPQVNLHPFVIMPNHIHGIIEIASNENWGECDSPLHNQSTFNGTSQTIGAMIRGFKAGVTSWARKNTEHYDIWQRNYYEHIIRNEKSYNQIIEYIENNPILWEQDRFYNS</sequence>
<dbReference type="InterPro" id="IPR036515">
    <property type="entry name" value="Transposase_17_sf"/>
</dbReference>